<keyword evidence="2" id="KW-0812">Transmembrane</keyword>
<evidence type="ECO:0000313" key="3">
    <source>
        <dbReference type="EMBL" id="MCF1593514.1"/>
    </source>
</evidence>
<organism evidence="3 4">
    <name type="scientific">Streptomyces muensis</name>
    <dbReference type="NCBI Taxonomy" id="1077944"/>
    <lineage>
        <taxon>Bacteria</taxon>
        <taxon>Bacillati</taxon>
        <taxon>Actinomycetota</taxon>
        <taxon>Actinomycetes</taxon>
        <taxon>Kitasatosporales</taxon>
        <taxon>Streptomycetaceae</taxon>
        <taxon>Streptomyces</taxon>
    </lineage>
</organism>
<feature type="region of interest" description="Disordered" evidence="1">
    <location>
        <begin position="1"/>
        <end position="20"/>
    </location>
</feature>
<dbReference type="RefSeq" id="WP_234761803.1">
    <property type="nucleotide sequence ID" value="NZ_JAKEIP010000019.1"/>
</dbReference>
<feature type="transmembrane region" description="Helical" evidence="2">
    <location>
        <begin position="327"/>
        <end position="348"/>
    </location>
</feature>
<keyword evidence="2" id="KW-1133">Transmembrane helix</keyword>
<dbReference type="EMBL" id="JAKEIP010000019">
    <property type="protein sequence ID" value="MCF1593514.1"/>
    <property type="molecule type" value="Genomic_DNA"/>
</dbReference>
<dbReference type="AlphaFoldDB" id="A0A9X1TKF3"/>
<feature type="transmembrane region" description="Helical" evidence="2">
    <location>
        <begin position="120"/>
        <end position="138"/>
    </location>
</feature>
<feature type="transmembrane region" description="Helical" evidence="2">
    <location>
        <begin position="158"/>
        <end position="178"/>
    </location>
</feature>
<comment type="caution">
    <text evidence="3">The sequence shown here is derived from an EMBL/GenBank/DDBJ whole genome shotgun (WGS) entry which is preliminary data.</text>
</comment>
<feature type="transmembrane region" description="Helical" evidence="2">
    <location>
        <begin position="86"/>
        <end position="108"/>
    </location>
</feature>
<feature type="region of interest" description="Disordered" evidence="1">
    <location>
        <begin position="187"/>
        <end position="210"/>
    </location>
</feature>
<evidence type="ECO:0000313" key="4">
    <source>
        <dbReference type="Proteomes" id="UP001139384"/>
    </source>
</evidence>
<protein>
    <submittedName>
        <fullName evidence="3">Uncharacterized protein</fullName>
    </submittedName>
</protein>
<dbReference type="Proteomes" id="UP001139384">
    <property type="component" value="Unassembled WGS sequence"/>
</dbReference>
<proteinExistence type="predicted"/>
<evidence type="ECO:0000256" key="2">
    <source>
        <dbReference type="SAM" id="Phobius"/>
    </source>
</evidence>
<name>A0A9X1TKF3_STRM4</name>
<feature type="transmembrane region" description="Helical" evidence="2">
    <location>
        <begin position="281"/>
        <end position="307"/>
    </location>
</feature>
<evidence type="ECO:0000256" key="1">
    <source>
        <dbReference type="SAM" id="MobiDB-lite"/>
    </source>
</evidence>
<sequence length="783" mass="84284">MSLRSEAGRGGSGRGGSGPPPHLRARIGLLVLLVLVAGTPWAQEPVWDFYIEKFYLEDSGDETLRRLLDAAFVPGWQYSTGDYGSVTFVVIDDVCVAVLLAGLAVLAWRLLRHRAGLLRYLVAGVLAAEVASLVRFGLLETFLSDEELAPAGTLLKNLTLSALVFGLAVGVLLALLTVGLPRARAPRSVPAQRTSPARRRKGGLGMTTPQVRMPVGSAPGDVTRYLCAAAYVDERFADRVVEEVLADEASAVAPSPDVDLVAVARHCLTAQELRHHRDLRLAAAFAVVAVLAPMWLLYVALLLSITRRPGGRPSLATRGHHHPDSKALVGMAVGAGVVALLAFYFAFLVSALPVSGFAGWLFGAYLGGVPAVLASIGAVVFAHMTVVDHDRDVDQLLRTTMTRDTFALQPRPTVPRRRWMAERLAAVREAQVGNVTVYSGYTPFVGYSKTSSKWSLAVPLLPADERAGTSARPAEPEPFTVVELVDHVRARLHAVAERGGGDADGAVESGEDALGSLVIEDRVFASGTTIGDDERFIEAERSIAPTVKLSSAEVEQIMLRPTGTVRHYLAVHVPMWGGDVVPSAFLHFSTTGRTLHLHCDNHVLGPVAAAYHVVDRLRGPLRADARRGLLMDSLARTGGAFFAAPLRALHHARFETRHTRRMVDELRAMEQDPVFDYGARVSIREMALSPDYHNYFQVVDAGRIISLVERHTLAAIREFLDARGYDITDFRTQQQTILNQGVIQQGGMSVIGNQAIGAGATANQNIPRQSGASALSASGGSDK</sequence>
<keyword evidence="2" id="KW-0472">Membrane</keyword>
<accession>A0A9X1TKF3</accession>
<keyword evidence="4" id="KW-1185">Reference proteome</keyword>
<gene>
    <name evidence="3" type="ORF">L0P92_08035</name>
</gene>
<reference evidence="3" key="1">
    <citation type="submission" date="2022-01" db="EMBL/GenBank/DDBJ databases">
        <title>Draft Genome Sequences of Seven Type Strains of the Genus Streptomyces.</title>
        <authorList>
            <person name="Aziz S."/>
            <person name="Coretto E."/>
            <person name="Chronakova A."/>
            <person name="Sproer C."/>
            <person name="Huber K."/>
            <person name="Nouioui I."/>
            <person name="Gross H."/>
        </authorList>
    </citation>
    <scope>NUCLEOTIDE SEQUENCE</scope>
    <source>
        <strain evidence="3">DSM 103493</strain>
    </source>
</reference>
<feature type="transmembrane region" description="Helical" evidence="2">
    <location>
        <begin position="23"/>
        <end position="42"/>
    </location>
</feature>
<feature type="transmembrane region" description="Helical" evidence="2">
    <location>
        <begin position="360"/>
        <end position="382"/>
    </location>
</feature>
<feature type="compositionally biased region" description="Gly residues" evidence="1">
    <location>
        <begin position="8"/>
        <end position="17"/>
    </location>
</feature>